<dbReference type="STRING" id="756272.Plabr_0894"/>
<dbReference type="AlphaFoldDB" id="F0SIC8"/>
<dbReference type="Gene3D" id="3.40.50.1820">
    <property type="entry name" value="alpha/beta hydrolase"/>
    <property type="match status" value="1"/>
</dbReference>
<keyword evidence="6" id="KW-1185">Reference proteome</keyword>
<dbReference type="PANTHER" id="PTHR43037">
    <property type="entry name" value="UNNAMED PRODUCT-RELATED"/>
    <property type="match status" value="1"/>
</dbReference>
<sequence>MPAMRPLIRLVCCLSLMTATLLSSQIASAQSPKPAELKQLTQRQEQLEKQLVRLQRSWALKRPTDRISYAVDGQQVWADLADVVVHLKGVDWIIRHNEFSKKATAAHTKKALDEAEQLLLELQSGKSRDFGQTRKICGYVSAVDGSVQPYALTLPADFDFENPRQRHPLYVVLHGRSGLNEVGFIARNSGKEPGKDQKWIQLDVFGRIDNAFRWAGETDVFEAIADVSRRFGVDKDRITLWGFSMGGAGAWQFATHYPDRWASAGAGAGFVDFYNYQKKDRLPEYQHRPLNIYDSIPYARNLVNIDFITYGGENDKQIASSQLMTAAAKEYDIQFPFVIGKDAGHKFTAEGEAEFQKFLWKHNEKGLPKYPGPREIRFVTYTPKYNRCFWLTVEELDRCYDESIVESTYDREDDRLDLQTQNIRLLTVSRDVAGEISLDDEPPLPLRDAAKSLLPEVYFAKTDAGWEVLSYDESRLYQEAGSGRKRHDLQGPIDDAFMQPFLCVRGTGKPWSKEHQAWAEWRLQRFANEFDKWMRGRVRIVNDTDVTPEMLEQYHVVLFGDPGSNSLIADIKDELPLEWTPESCQLGDQKIDTSKQGAALIYPNPANPHKYVVLNSGMTTLEKDFKASNSWLFAKHGDVAILDFEAKDNGFEETTRWAGLFTDEWLLPEDE</sequence>
<dbReference type="GO" id="GO:0008236">
    <property type="term" value="F:serine-type peptidase activity"/>
    <property type="evidence" value="ECO:0007669"/>
    <property type="project" value="InterPro"/>
</dbReference>
<evidence type="ECO:0000313" key="5">
    <source>
        <dbReference type="EMBL" id="ADY58517.1"/>
    </source>
</evidence>
<dbReference type="GO" id="GO:0006508">
    <property type="term" value="P:proteolysis"/>
    <property type="evidence" value="ECO:0007669"/>
    <property type="project" value="InterPro"/>
</dbReference>
<dbReference type="OrthoDB" id="236649at2"/>
<dbReference type="HOGENOM" id="CLU_398401_0_0_0"/>
<dbReference type="RefSeq" id="WP_013627257.1">
    <property type="nucleotide sequence ID" value="NC_015174.1"/>
</dbReference>
<evidence type="ECO:0000259" key="4">
    <source>
        <dbReference type="Pfam" id="PF00326"/>
    </source>
</evidence>
<dbReference type="eggNOG" id="COG1506">
    <property type="taxonomic scope" value="Bacteria"/>
</dbReference>
<dbReference type="InterPro" id="IPR001375">
    <property type="entry name" value="Peptidase_S9_cat"/>
</dbReference>
<dbReference type="KEGG" id="pbs:Plabr_0894"/>
<evidence type="ECO:0000256" key="2">
    <source>
        <dbReference type="ARBA" id="ARBA00022801"/>
    </source>
</evidence>
<evidence type="ECO:0000256" key="1">
    <source>
        <dbReference type="ARBA" id="ARBA00022729"/>
    </source>
</evidence>
<keyword evidence="1 3" id="KW-0732">Signal</keyword>
<dbReference type="EMBL" id="CP002546">
    <property type="protein sequence ID" value="ADY58517.1"/>
    <property type="molecule type" value="Genomic_DNA"/>
</dbReference>
<keyword evidence="2" id="KW-0378">Hydrolase</keyword>
<dbReference type="PANTHER" id="PTHR43037:SF5">
    <property type="entry name" value="FERULOYL ESTERASE"/>
    <property type="match status" value="1"/>
</dbReference>
<gene>
    <name evidence="5" type="ordered locus">Plabr_0894</name>
</gene>
<dbReference type="Pfam" id="PF00326">
    <property type="entry name" value="Peptidase_S9"/>
    <property type="match status" value="1"/>
</dbReference>
<organism evidence="5 6">
    <name type="scientific">Rubinisphaera brasiliensis (strain ATCC 49424 / DSM 5305 / JCM 21570 / IAM 15109 / NBRC 103401 / IFAM 1448)</name>
    <name type="common">Planctomyces brasiliensis</name>
    <dbReference type="NCBI Taxonomy" id="756272"/>
    <lineage>
        <taxon>Bacteria</taxon>
        <taxon>Pseudomonadati</taxon>
        <taxon>Planctomycetota</taxon>
        <taxon>Planctomycetia</taxon>
        <taxon>Planctomycetales</taxon>
        <taxon>Planctomycetaceae</taxon>
        <taxon>Rubinisphaera</taxon>
    </lineage>
</organism>
<dbReference type="SUPFAM" id="SSF53474">
    <property type="entry name" value="alpha/beta-Hydrolases"/>
    <property type="match status" value="1"/>
</dbReference>
<dbReference type="InterPro" id="IPR029058">
    <property type="entry name" value="AB_hydrolase_fold"/>
</dbReference>
<feature type="signal peptide" evidence="3">
    <location>
        <begin position="1"/>
        <end position="29"/>
    </location>
</feature>
<evidence type="ECO:0000256" key="3">
    <source>
        <dbReference type="SAM" id="SignalP"/>
    </source>
</evidence>
<protein>
    <recommendedName>
        <fullName evidence="4">Peptidase S9 prolyl oligopeptidase catalytic domain-containing protein</fullName>
    </recommendedName>
</protein>
<evidence type="ECO:0000313" key="6">
    <source>
        <dbReference type="Proteomes" id="UP000006860"/>
    </source>
</evidence>
<feature type="domain" description="Peptidase S9 prolyl oligopeptidase catalytic" evidence="4">
    <location>
        <begin position="218"/>
        <end position="349"/>
    </location>
</feature>
<proteinExistence type="predicted"/>
<name>F0SIC8_RUBBR</name>
<dbReference type="InterPro" id="IPR050955">
    <property type="entry name" value="Plant_Biomass_Hydrol_Est"/>
</dbReference>
<dbReference type="Proteomes" id="UP000006860">
    <property type="component" value="Chromosome"/>
</dbReference>
<accession>F0SIC8</accession>
<reference evidence="6" key="1">
    <citation type="submission" date="2011-02" db="EMBL/GenBank/DDBJ databases">
        <title>The complete genome of Planctomyces brasiliensis DSM 5305.</title>
        <authorList>
            <person name="Lucas S."/>
            <person name="Copeland A."/>
            <person name="Lapidus A."/>
            <person name="Bruce D."/>
            <person name="Goodwin L."/>
            <person name="Pitluck S."/>
            <person name="Kyrpides N."/>
            <person name="Mavromatis K."/>
            <person name="Pagani I."/>
            <person name="Ivanova N."/>
            <person name="Ovchinnikova G."/>
            <person name="Lu M."/>
            <person name="Detter J.C."/>
            <person name="Han C."/>
            <person name="Land M."/>
            <person name="Hauser L."/>
            <person name="Markowitz V."/>
            <person name="Cheng J.-F."/>
            <person name="Hugenholtz P."/>
            <person name="Woyke T."/>
            <person name="Wu D."/>
            <person name="Tindall B."/>
            <person name="Pomrenke H.G."/>
            <person name="Brambilla E."/>
            <person name="Klenk H.-P."/>
            <person name="Eisen J.A."/>
        </authorList>
    </citation>
    <scope>NUCLEOTIDE SEQUENCE [LARGE SCALE GENOMIC DNA]</scope>
    <source>
        <strain evidence="6">ATCC 49424 / DSM 5305 / JCM 21570 / NBRC 103401 / IFAM 1448</strain>
    </source>
</reference>
<feature type="chain" id="PRO_5003260401" description="Peptidase S9 prolyl oligopeptidase catalytic domain-containing protein" evidence="3">
    <location>
        <begin position="30"/>
        <end position="671"/>
    </location>
</feature>